<reference evidence="1" key="1">
    <citation type="submission" date="2021-08" db="EMBL/GenBank/DDBJ databases">
        <title>The first chromosome-level gecko genome reveals the dynamic sex chromosomes of Neotropical dwarf geckos (Sphaerodactylidae: Sphaerodactylus).</title>
        <authorList>
            <person name="Pinto B.J."/>
            <person name="Keating S.E."/>
            <person name="Gamble T."/>
        </authorList>
    </citation>
    <scope>NUCLEOTIDE SEQUENCE</scope>
    <source>
        <strain evidence="1">TG3544</strain>
    </source>
</reference>
<name>A0ACB8FXU1_9SAUR</name>
<sequence>MKVSNPRASTLYLLLIILIPLCVALPLVILLIYMKRIKRLILPKIPDPEQILKSMFQEQSELQPPHETVNNEEIHPLTIVDPAGKEK</sequence>
<evidence type="ECO:0000313" key="2">
    <source>
        <dbReference type="Proteomes" id="UP000827872"/>
    </source>
</evidence>
<dbReference type="Proteomes" id="UP000827872">
    <property type="component" value="Linkage Group LG13"/>
</dbReference>
<dbReference type="EMBL" id="CM037626">
    <property type="protein sequence ID" value="KAH8011907.1"/>
    <property type="molecule type" value="Genomic_DNA"/>
</dbReference>
<protein>
    <submittedName>
        <fullName evidence="1">Uncharacterized protein</fullName>
    </submittedName>
</protein>
<organism evidence="1 2">
    <name type="scientific">Sphaerodactylus townsendi</name>
    <dbReference type="NCBI Taxonomy" id="933632"/>
    <lineage>
        <taxon>Eukaryota</taxon>
        <taxon>Metazoa</taxon>
        <taxon>Chordata</taxon>
        <taxon>Craniata</taxon>
        <taxon>Vertebrata</taxon>
        <taxon>Euteleostomi</taxon>
        <taxon>Lepidosauria</taxon>
        <taxon>Squamata</taxon>
        <taxon>Bifurcata</taxon>
        <taxon>Gekkota</taxon>
        <taxon>Sphaerodactylidae</taxon>
        <taxon>Sphaerodactylus</taxon>
    </lineage>
</organism>
<comment type="caution">
    <text evidence="1">The sequence shown here is derived from an EMBL/GenBank/DDBJ whole genome shotgun (WGS) entry which is preliminary data.</text>
</comment>
<accession>A0ACB8FXU1</accession>
<gene>
    <name evidence="1" type="ORF">K3G42_012427</name>
</gene>
<evidence type="ECO:0000313" key="1">
    <source>
        <dbReference type="EMBL" id="KAH8011907.1"/>
    </source>
</evidence>
<keyword evidence="2" id="KW-1185">Reference proteome</keyword>
<proteinExistence type="predicted"/>